<name>A0A3L6T3X9_PANMI</name>
<proteinExistence type="predicted"/>
<dbReference type="STRING" id="4540.A0A3L6T3X9"/>
<dbReference type="GO" id="GO:0050660">
    <property type="term" value="F:flavin adenine dinucleotide binding"/>
    <property type="evidence" value="ECO:0007669"/>
    <property type="project" value="InterPro"/>
</dbReference>
<keyword evidence="5" id="KW-1185">Reference proteome</keyword>
<reference evidence="5" key="1">
    <citation type="journal article" date="2019" name="Nat. Commun.">
        <title>The genome of broomcorn millet.</title>
        <authorList>
            <person name="Zou C."/>
            <person name="Miki D."/>
            <person name="Li D."/>
            <person name="Tang Q."/>
            <person name="Xiao L."/>
            <person name="Rajput S."/>
            <person name="Deng P."/>
            <person name="Jia W."/>
            <person name="Huang R."/>
            <person name="Zhang M."/>
            <person name="Sun Y."/>
            <person name="Hu J."/>
            <person name="Fu X."/>
            <person name="Schnable P.S."/>
            <person name="Li F."/>
            <person name="Zhang H."/>
            <person name="Feng B."/>
            <person name="Zhu X."/>
            <person name="Liu R."/>
            <person name="Schnable J.C."/>
            <person name="Zhu J.-K."/>
            <person name="Zhang H."/>
        </authorList>
    </citation>
    <scope>NUCLEOTIDE SEQUENCE [LARGE SCALE GENOMIC DNA]</scope>
</reference>
<feature type="region of interest" description="Disordered" evidence="2">
    <location>
        <begin position="321"/>
        <end position="341"/>
    </location>
</feature>
<comment type="caution">
    <text evidence="4">The sequence shown here is derived from an EMBL/GenBank/DDBJ whole genome shotgun (WGS) entry which is preliminary data.</text>
</comment>
<dbReference type="AlphaFoldDB" id="A0A3L6T3X9"/>
<dbReference type="GO" id="GO:0005509">
    <property type="term" value="F:calcium ion binding"/>
    <property type="evidence" value="ECO:0007669"/>
    <property type="project" value="InterPro"/>
</dbReference>
<dbReference type="PROSITE" id="PS50222">
    <property type="entry name" value="EF_HAND_2"/>
    <property type="match status" value="1"/>
</dbReference>
<evidence type="ECO:0000313" key="5">
    <source>
        <dbReference type="Proteomes" id="UP000275267"/>
    </source>
</evidence>
<dbReference type="Gene3D" id="3.30.465.10">
    <property type="match status" value="1"/>
</dbReference>
<dbReference type="InterPro" id="IPR011992">
    <property type="entry name" value="EF-hand-dom_pair"/>
</dbReference>
<evidence type="ECO:0000259" key="3">
    <source>
        <dbReference type="PROSITE" id="PS50222"/>
    </source>
</evidence>
<feature type="region of interest" description="Disordered" evidence="2">
    <location>
        <begin position="416"/>
        <end position="457"/>
    </location>
</feature>
<evidence type="ECO:0000256" key="2">
    <source>
        <dbReference type="SAM" id="MobiDB-lite"/>
    </source>
</evidence>
<gene>
    <name evidence="4" type="ORF">C2845_PM03G35890</name>
</gene>
<dbReference type="Pfam" id="PF08031">
    <property type="entry name" value="BBE"/>
    <property type="match status" value="1"/>
</dbReference>
<keyword evidence="1" id="KW-0106">Calcium</keyword>
<dbReference type="Gene3D" id="1.10.238.10">
    <property type="entry name" value="EF-hand"/>
    <property type="match status" value="1"/>
</dbReference>
<dbReference type="SMART" id="SM00054">
    <property type="entry name" value="EFh"/>
    <property type="match status" value="2"/>
</dbReference>
<dbReference type="InterPro" id="IPR016169">
    <property type="entry name" value="FAD-bd_PCMH_sub2"/>
</dbReference>
<organism evidence="4 5">
    <name type="scientific">Panicum miliaceum</name>
    <name type="common">Proso millet</name>
    <name type="synonym">Broomcorn millet</name>
    <dbReference type="NCBI Taxonomy" id="4540"/>
    <lineage>
        <taxon>Eukaryota</taxon>
        <taxon>Viridiplantae</taxon>
        <taxon>Streptophyta</taxon>
        <taxon>Embryophyta</taxon>
        <taxon>Tracheophyta</taxon>
        <taxon>Spermatophyta</taxon>
        <taxon>Magnoliopsida</taxon>
        <taxon>Liliopsida</taxon>
        <taxon>Poales</taxon>
        <taxon>Poaceae</taxon>
        <taxon>PACMAD clade</taxon>
        <taxon>Panicoideae</taxon>
        <taxon>Panicodae</taxon>
        <taxon>Paniceae</taxon>
        <taxon>Panicinae</taxon>
        <taxon>Panicum</taxon>
        <taxon>Panicum sect. Panicum</taxon>
    </lineage>
</organism>
<evidence type="ECO:0000256" key="1">
    <source>
        <dbReference type="ARBA" id="ARBA00022837"/>
    </source>
</evidence>
<protein>
    <submittedName>
        <fullName evidence="4">Polcalcin Jun o 2</fullName>
    </submittedName>
</protein>
<dbReference type="InterPro" id="IPR018247">
    <property type="entry name" value="EF_Hand_1_Ca_BS"/>
</dbReference>
<dbReference type="EMBL" id="PQIB02000002">
    <property type="protein sequence ID" value="RLN32974.1"/>
    <property type="molecule type" value="Genomic_DNA"/>
</dbReference>
<dbReference type="Proteomes" id="UP000275267">
    <property type="component" value="Unassembled WGS sequence"/>
</dbReference>
<feature type="compositionally biased region" description="Polar residues" evidence="2">
    <location>
        <begin position="416"/>
        <end position="445"/>
    </location>
</feature>
<dbReference type="PROSITE" id="PS00018">
    <property type="entry name" value="EF_HAND_1"/>
    <property type="match status" value="1"/>
</dbReference>
<dbReference type="InterPro" id="IPR002048">
    <property type="entry name" value="EF_hand_dom"/>
</dbReference>
<dbReference type="SUPFAM" id="SSF47473">
    <property type="entry name" value="EF-hand"/>
    <property type="match status" value="1"/>
</dbReference>
<feature type="domain" description="EF-hand" evidence="3">
    <location>
        <begin position="86"/>
        <end position="121"/>
    </location>
</feature>
<dbReference type="InterPro" id="IPR012951">
    <property type="entry name" value="BBE"/>
</dbReference>
<sequence>MEHVSATYHIFTSGDNRRPLILVVLLRSGQRVVVPVVEDGAVVVYGAGDPNASRDRVFRKFDTNGGDGLISRLELVALSKSVGHVVTNGEVLYMMEEADLDDDGAINMPEFIALMRSTDANADAIKEDLGCGAAAHEGDRGIFGRRRTRPAASPARAVASSWPAGAPSPRRCPALAPPPLSVALLLRELPEAIIPLKQRMQVCFPVFDDPGQPVEPLLNRTTTSLSTFTKKQAITKESWQKIFPWFNGPSAGLIILEPHGGQDLEIVQNAVVGGITSYDSGRVWGDKYFRASNFKRLAITKGKMDPVAALLLLARLRSDPTPSRSHTVLQAPDLQETRKNGVPPLPTPAPLLLPPPVQASAVVTAAKPKGFRVGAAAKKLAAKGGRPLLSPTSTAAAAAARKVRKQHLKRFLGLNKMSTTTGSDGSSNPQCGSEASHVQSDSVPISGSPYLEPANDSLPIEIDDDEEEEDIMAGSKRNLKLAVWNEFTKVKIGNNEYAKC</sequence>
<dbReference type="Pfam" id="PF13499">
    <property type="entry name" value="EF-hand_7"/>
    <property type="match status" value="1"/>
</dbReference>
<evidence type="ECO:0000313" key="4">
    <source>
        <dbReference type="EMBL" id="RLN32974.1"/>
    </source>
</evidence>
<accession>A0A3L6T3X9</accession>
<dbReference type="CDD" id="cd00051">
    <property type="entry name" value="EFh"/>
    <property type="match status" value="1"/>
</dbReference>
<dbReference type="GO" id="GO:0016491">
    <property type="term" value="F:oxidoreductase activity"/>
    <property type="evidence" value="ECO:0007669"/>
    <property type="project" value="InterPro"/>
</dbReference>